<organism evidence="1 2">
    <name type="scientific">Eretmocerus hayati</name>
    <dbReference type="NCBI Taxonomy" id="131215"/>
    <lineage>
        <taxon>Eukaryota</taxon>
        <taxon>Metazoa</taxon>
        <taxon>Ecdysozoa</taxon>
        <taxon>Arthropoda</taxon>
        <taxon>Hexapoda</taxon>
        <taxon>Insecta</taxon>
        <taxon>Pterygota</taxon>
        <taxon>Neoptera</taxon>
        <taxon>Endopterygota</taxon>
        <taxon>Hymenoptera</taxon>
        <taxon>Apocrita</taxon>
        <taxon>Proctotrupomorpha</taxon>
        <taxon>Chalcidoidea</taxon>
        <taxon>Aphelinidae</taxon>
        <taxon>Aphelininae</taxon>
        <taxon>Eretmocerus</taxon>
    </lineage>
</organism>
<evidence type="ECO:0000313" key="2">
    <source>
        <dbReference type="Proteomes" id="UP001239111"/>
    </source>
</evidence>
<keyword evidence="2" id="KW-1185">Reference proteome</keyword>
<feature type="non-terminal residue" evidence="1">
    <location>
        <position position="482"/>
    </location>
</feature>
<dbReference type="EMBL" id="CM056743">
    <property type="protein sequence ID" value="KAJ8669789.1"/>
    <property type="molecule type" value="Genomic_DNA"/>
</dbReference>
<proteinExistence type="predicted"/>
<comment type="caution">
    <text evidence="1">The sequence shown here is derived from an EMBL/GenBank/DDBJ whole genome shotgun (WGS) entry which is preliminary data.</text>
</comment>
<accession>A0ACC2NEW6</accession>
<dbReference type="Proteomes" id="UP001239111">
    <property type="component" value="Chromosome 3"/>
</dbReference>
<reference evidence="1" key="1">
    <citation type="submission" date="2023-04" db="EMBL/GenBank/DDBJ databases">
        <title>A chromosome-level genome assembly of the parasitoid wasp Eretmocerus hayati.</title>
        <authorList>
            <person name="Zhong Y."/>
            <person name="Liu S."/>
            <person name="Liu Y."/>
        </authorList>
    </citation>
    <scope>NUCLEOTIDE SEQUENCE</scope>
    <source>
        <strain evidence="1">ZJU_SS_LIU_2023</strain>
    </source>
</reference>
<gene>
    <name evidence="1" type="ORF">QAD02_001048</name>
</gene>
<name>A0ACC2NEW6_9HYME</name>
<protein>
    <submittedName>
        <fullName evidence="1">Uncharacterized protein</fullName>
    </submittedName>
</protein>
<sequence length="482" mass="55081">MDELKQIMKNHLKDMVTYQNVMVELFDLWKSKIEEESLSNKIEEHHIIYTLPHCNVDGLELAWRIDTSTITLMGLANFSSIFGRSYDFNEIEELMNNDSAVFAGAILLKLFIVMNAKCCSFPLVDPCEEAERGSSSPDESDHIGPILSFKSFGFLTTTTCCPNVKSYLTLNNRYIMYSLHPIKKGSPLSTSLKSVYDEVPKLKRQTRFKNMYGRMCDCQACVENWSEICAKEDVFKFVFGGESEIDCELMKELRSLLDEVDAKIHKLNFPDAKFLTRSKQLVARSWKHFPMPSVIAFRAITLLIFLLGTFLSPRNADVLRIPSYECKKGLLPNGEWKGFHIIYAREYRRLEDSKFQHYMKLSFLALMGLAKFSSLFEAKYDMNQIDKLIADESAMFAGTLLLKLCLLTCCRNTTVIAANPFQEPEPQNIIKRNMASQDEDSLSVKSIGYLPRFGCVPNAFTYFTEGTRFVTHCITPIKKGSP</sequence>
<evidence type="ECO:0000313" key="1">
    <source>
        <dbReference type="EMBL" id="KAJ8669789.1"/>
    </source>
</evidence>